<name>A0A256A6A1_9FLAO</name>
<sequence length="172" mass="19870">MKKTIKLILIFVSTAVLLLVLFTSLFTNNYKGDYEKRKSCQNNPLNYSFPVYLDTFEVEEVNNSKVYVINSKGAVVDSTIIRLSGEKRTSSPATYEFEKNISTKHTWKIFINKKFGNSPEHIIITNIKTKAAQERTMTGHIIMCYIYEWEVNGKKYINSNYVEGNQKFILGQ</sequence>
<gene>
    <name evidence="1" type="ORF">CHU92_00345</name>
</gene>
<dbReference type="AlphaFoldDB" id="A0A256A6A1"/>
<dbReference type="RefSeq" id="WP_094411469.1">
    <property type="nucleotide sequence ID" value="NZ_NOXV01000040.1"/>
</dbReference>
<keyword evidence="2" id="KW-1185">Reference proteome</keyword>
<organism evidence="1 2">
    <name type="scientific">Flavobacterium cyanobacteriorum</name>
    <dbReference type="NCBI Taxonomy" id="2022802"/>
    <lineage>
        <taxon>Bacteria</taxon>
        <taxon>Pseudomonadati</taxon>
        <taxon>Bacteroidota</taxon>
        <taxon>Flavobacteriia</taxon>
        <taxon>Flavobacteriales</taxon>
        <taxon>Flavobacteriaceae</taxon>
        <taxon>Flavobacterium</taxon>
    </lineage>
</organism>
<evidence type="ECO:0000313" key="2">
    <source>
        <dbReference type="Proteomes" id="UP000216605"/>
    </source>
</evidence>
<dbReference type="Proteomes" id="UP000216605">
    <property type="component" value="Unassembled WGS sequence"/>
</dbReference>
<dbReference type="OrthoDB" id="1077407at2"/>
<comment type="caution">
    <text evidence="1">The sequence shown here is derived from an EMBL/GenBank/DDBJ whole genome shotgun (WGS) entry which is preliminary data.</text>
</comment>
<proteinExistence type="predicted"/>
<protein>
    <submittedName>
        <fullName evidence="1">Uncharacterized protein</fullName>
    </submittedName>
</protein>
<accession>A0A256A6A1</accession>
<reference evidence="1 2" key="1">
    <citation type="submission" date="2017-07" db="EMBL/GenBank/DDBJ databases">
        <title>Flavobacterium cyanobacteriorum sp. nov., isolated from cyanobacterial aggregates in a eutrophic lake.</title>
        <authorList>
            <person name="Cai H."/>
        </authorList>
    </citation>
    <scope>NUCLEOTIDE SEQUENCE [LARGE SCALE GENOMIC DNA]</scope>
    <source>
        <strain evidence="1 2">TH021</strain>
    </source>
</reference>
<evidence type="ECO:0000313" key="1">
    <source>
        <dbReference type="EMBL" id="OYQ49286.1"/>
    </source>
</evidence>
<dbReference type="EMBL" id="NOXV01000040">
    <property type="protein sequence ID" value="OYQ49286.1"/>
    <property type="molecule type" value="Genomic_DNA"/>
</dbReference>